<reference evidence="7 8" key="1">
    <citation type="journal article" date="2014" name="Int. J. Syst. Evol. Microbiol.">
        <title>Phylogenomics and the dynamic genome evolution of the genus Streptococcus.</title>
        <authorList>
            <consortium name="The Broad Institute Genome Sequencing Platform"/>
            <person name="Richards V.P."/>
            <person name="Palmer S.R."/>
            <person name="Pavinski Bitar P.D."/>
            <person name="Qin X."/>
            <person name="Weinstock G.M."/>
            <person name="Highlander S.K."/>
            <person name="Town C.D."/>
            <person name="Burne R.A."/>
            <person name="Stanhope M.J."/>
        </authorList>
    </citation>
    <scope>NUCLEOTIDE SEQUENCE [LARGE SCALE GENOMIC DNA]</scope>
    <source>
        <strain evidence="7 8">NCTC 11558</strain>
    </source>
</reference>
<comment type="caution">
    <text evidence="7">The sequence shown here is derived from an EMBL/GenBank/DDBJ whole genome shotgun (WGS) entry which is preliminary data.</text>
</comment>
<dbReference type="InterPro" id="IPR006145">
    <property type="entry name" value="PsdUridine_synth_RsuA/RluA"/>
</dbReference>
<evidence type="ECO:0000256" key="3">
    <source>
        <dbReference type="ARBA" id="ARBA00023235"/>
    </source>
</evidence>
<comment type="similarity">
    <text evidence="1 5">Belongs to the pseudouridine synthase RsuA family.</text>
</comment>
<dbReference type="CDD" id="cd02553">
    <property type="entry name" value="PseudoU_synth_RsuA"/>
    <property type="match status" value="1"/>
</dbReference>
<dbReference type="Gene3D" id="3.10.290.10">
    <property type="entry name" value="RNA-binding S4 domain"/>
    <property type="match status" value="1"/>
</dbReference>
<protein>
    <recommendedName>
        <fullName evidence="5">Pseudouridine synthase</fullName>
        <ecNumber evidence="5">5.4.99.-</ecNumber>
    </recommendedName>
</protein>
<feature type="domain" description="RNA-binding S4" evidence="6">
    <location>
        <begin position="1"/>
        <end position="59"/>
    </location>
</feature>
<dbReference type="Proteomes" id="UP000003573">
    <property type="component" value="Unassembled WGS sequence"/>
</dbReference>
<dbReference type="AlphaFoldDB" id="G5JZ53"/>
<dbReference type="InterPro" id="IPR018496">
    <property type="entry name" value="PsdUridine_synth_RsuA/RluB_CS"/>
</dbReference>
<dbReference type="FunFam" id="3.30.70.1560:FF:000001">
    <property type="entry name" value="Pseudouridine synthase"/>
    <property type="match status" value="1"/>
</dbReference>
<dbReference type="InterPro" id="IPR020103">
    <property type="entry name" value="PsdUridine_synth_cat_dom_sf"/>
</dbReference>
<dbReference type="EMBL" id="AEUW02000001">
    <property type="protein sequence ID" value="EHJ53271.1"/>
    <property type="molecule type" value="Genomic_DNA"/>
</dbReference>
<dbReference type="GO" id="GO:0000455">
    <property type="term" value="P:enzyme-directed rRNA pseudouridine synthesis"/>
    <property type="evidence" value="ECO:0007669"/>
    <property type="project" value="UniProtKB-ARBA"/>
</dbReference>
<dbReference type="InterPro" id="IPR050343">
    <property type="entry name" value="RsuA_PseudoU_synthase"/>
</dbReference>
<dbReference type="PANTHER" id="PTHR47683">
    <property type="entry name" value="PSEUDOURIDINE SYNTHASE FAMILY PROTEIN-RELATED"/>
    <property type="match status" value="1"/>
</dbReference>
<dbReference type="InterPro" id="IPR000748">
    <property type="entry name" value="PsdUridine_synth_RsuA/RluB/E/F"/>
</dbReference>
<keyword evidence="2 4" id="KW-0694">RNA-binding</keyword>
<dbReference type="OrthoDB" id="9807213at2"/>
<dbReference type="Gene3D" id="3.30.70.1560">
    <property type="entry name" value="Alpha-L RNA-binding motif"/>
    <property type="match status" value="1"/>
</dbReference>
<evidence type="ECO:0000256" key="4">
    <source>
        <dbReference type="PROSITE-ProRule" id="PRU00182"/>
    </source>
</evidence>
<dbReference type="InterPro" id="IPR036986">
    <property type="entry name" value="S4_RNA-bd_sf"/>
</dbReference>
<dbReference type="PROSITE" id="PS01149">
    <property type="entry name" value="PSI_RSU"/>
    <property type="match status" value="1"/>
</dbReference>
<dbReference type="GO" id="GO:0005829">
    <property type="term" value="C:cytosol"/>
    <property type="evidence" value="ECO:0007669"/>
    <property type="project" value="UniProtKB-ARBA"/>
</dbReference>
<dbReference type="GO" id="GO:0120159">
    <property type="term" value="F:rRNA pseudouridine synthase activity"/>
    <property type="evidence" value="ECO:0007669"/>
    <property type="project" value="UniProtKB-ARBA"/>
</dbReference>
<dbReference type="NCBIfam" id="TIGR00093">
    <property type="entry name" value="pseudouridine synthase"/>
    <property type="match status" value="1"/>
</dbReference>
<proteinExistence type="inferred from homology"/>
<dbReference type="eggNOG" id="COG1187">
    <property type="taxonomic scope" value="Bacteria"/>
</dbReference>
<dbReference type="GO" id="GO:0003723">
    <property type="term" value="F:RNA binding"/>
    <property type="evidence" value="ECO:0007669"/>
    <property type="project" value="UniProtKB-KW"/>
</dbReference>
<accession>G5JZ53</accession>
<evidence type="ECO:0000259" key="6">
    <source>
        <dbReference type="SMART" id="SM00363"/>
    </source>
</evidence>
<evidence type="ECO:0000256" key="2">
    <source>
        <dbReference type="ARBA" id="ARBA00022884"/>
    </source>
</evidence>
<keyword evidence="3 5" id="KW-0413">Isomerase</keyword>
<dbReference type="SUPFAM" id="SSF55120">
    <property type="entry name" value="Pseudouridine synthase"/>
    <property type="match status" value="1"/>
</dbReference>
<dbReference type="SUPFAM" id="SSF55174">
    <property type="entry name" value="Alpha-L RNA-binding motif"/>
    <property type="match status" value="1"/>
</dbReference>
<dbReference type="EC" id="5.4.99.-" evidence="5"/>
<dbReference type="InterPro" id="IPR002942">
    <property type="entry name" value="S4_RNA-bd"/>
</dbReference>
<dbReference type="Pfam" id="PF01479">
    <property type="entry name" value="S4"/>
    <property type="match status" value="1"/>
</dbReference>
<gene>
    <name evidence="7" type="ORF">STRMA_0470</name>
</gene>
<name>G5JZ53_9STRE</name>
<dbReference type="SMART" id="SM00363">
    <property type="entry name" value="S4"/>
    <property type="match status" value="1"/>
</dbReference>
<dbReference type="RefSeq" id="WP_003082266.1">
    <property type="nucleotide sequence ID" value="NZ_AEUW02000001.1"/>
</dbReference>
<dbReference type="Gene3D" id="3.30.70.580">
    <property type="entry name" value="Pseudouridine synthase I, catalytic domain, N-terminal subdomain"/>
    <property type="match status" value="1"/>
</dbReference>
<organism evidence="7 8">
    <name type="scientific">Streptococcus macacae NCTC 11558</name>
    <dbReference type="NCBI Taxonomy" id="764298"/>
    <lineage>
        <taxon>Bacteria</taxon>
        <taxon>Bacillati</taxon>
        <taxon>Bacillota</taxon>
        <taxon>Bacilli</taxon>
        <taxon>Lactobacillales</taxon>
        <taxon>Streptococcaceae</taxon>
        <taxon>Streptococcus</taxon>
    </lineage>
</organism>
<evidence type="ECO:0000313" key="8">
    <source>
        <dbReference type="Proteomes" id="UP000003573"/>
    </source>
</evidence>
<dbReference type="Pfam" id="PF00849">
    <property type="entry name" value="PseudoU_synth_2"/>
    <property type="match status" value="1"/>
</dbReference>
<dbReference type="PROSITE" id="PS50889">
    <property type="entry name" value="S4"/>
    <property type="match status" value="1"/>
</dbReference>
<evidence type="ECO:0000256" key="5">
    <source>
        <dbReference type="RuleBase" id="RU003887"/>
    </source>
</evidence>
<dbReference type="STRING" id="764298.STRMA_0470"/>
<evidence type="ECO:0000313" key="7">
    <source>
        <dbReference type="EMBL" id="EHJ53271.1"/>
    </source>
</evidence>
<keyword evidence="8" id="KW-1185">Reference proteome</keyword>
<dbReference type="PANTHER" id="PTHR47683:SF4">
    <property type="entry name" value="PSEUDOURIDINE SYNTHASE"/>
    <property type="match status" value="1"/>
</dbReference>
<sequence length="242" mass="27352">MRLDKFLTECGLGSRSEVKILLKKKLIKVNGKIESSPKYHVNEASDSICFKDQKLVYENFLYYMLNKPQGVVSATKDDQHQTVLDLLDQPAQNKSVFPVGRLDIDSHGLLLLTNNGALAHVLLSPKQHVNKLYRAKISGLMTAADILAFEKGIELENFVCQPAQLEILSLDKEENTSLVHINIKEGKFHQVKRMVQACGKKVIDLKRLSMGPLVLDEQLKPGEYRRLTKEELRQLAVFNVSL</sequence>
<dbReference type="InterPro" id="IPR042092">
    <property type="entry name" value="PsdUridine_s_RsuA/RluB/E/F_cat"/>
</dbReference>
<dbReference type="CDD" id="cd00165">
    <property type="entry name" value="S4"/>
    <property type="match status" value="1"/>
</dbReference>
<evidence type="ECO:0000256" key="1">
    <source>
        <dbReference type="ARBA" id="ARBA00008348"/>
    </source>
</evidence>
<dbReference type="InterPro" id="IPR020094">
    <property type="entry name" value="TruA/RsuA/RluB/E/F_N"/>
</dbReference>